<sequence length="691" mass="78050">MSEPLNVLVIEDSEDDTLLVIRELRRNGFSPKWKRVETAQELEPLLKSHPWDIIISDYTLPNFSAPVALAIVKNLCIDLPFIVVAGSIGEQLAVEMMKSGAHDYVMKDSLARLPEAVRRELRDAKNRAERKQAEIAVSRQLAAIEAATDGIGIVQNGVFIYINRSHLTLFGYSASEELIGKSWKTLYSPEQIKRFEQDIFPKLEQDRLWRGEAVSIRQDGTTFAEGLSLSLTKDNLLIRVCRDISALKQAQDLLLYNALHDPLTNLPNRSLLTERLDLAVNRAKRLQSYRYAVLFLDLDRFKVVNDSLGHVVGDQLLIAVSQQLQRHLRTIDLVARLGGDEFVVLLEEINNTDEVVKITERILADSQTPLHIDGYEIFTSFSIGIVLGSPKYGRAVDLIRDADIAMYRAKKQSNNSYQFFNAAMHTQAMNRLTLETDLRKAIKHQEFGLRYQPIINLQNQQIIGFETLIRWHHPQRGTIDPDDFVPIAEETGLITSIDHWVFYQACQQIARWKSQVNHSDELRISINFSVQDLRKSTLLQDLDAILSEANLAGSAITIEITESILIEDIEQTTELLSQLAAKQIRISIDDFGTGYSSLNYLHRLPVHSLKIDRSFVSQMHANNSNYEVVSTILALSKHLGLTAVAEGIETPEQLQALKKLGCEFGQGYLFAPPLTVEAVEKQLCQNNSFVV</sequence>
<evidence type="ECO:0000313" key="5">
    <source>
        <dbReference type="EMBL" id="MBT9312695.1"/>
    </source>
</evidence>
<dbReference type="Pfam" id="PF00563">
    <property type="entry name" value="EAL"/>
    <property type="match status" value="1"/>
</dbReference>
<dbReference type="PROSITE" id="PS50887">
    <property type="entry name" value="GGDEF"/>
    <property type="match status" value="1"/>
</dbReference>
<dbReference type="Gene3D" id="3.30.70.270">
    <property type="match status" value="1"/>
</dbReference>
<dbReference type="RefSeq" id="WP_215618587.1">
    <property type="nucleotide sequence ID" value="NZ_JADOER010000009.1"/>
</dbReference>
<dbReference type="PROSITE" id="PS50883">
    <property type="entry name" value="EAL"/>
    <property type="match status" value="1"/>
</dbReference>
<dbReference type="Gene3D" id="3.30.450.20">
    <property type="entry name" value="PAS domain"/>
    <property type="match status" value="1"/>
</dbReference>
<name>A0ABS5Y4E3_9CYAN</name>
<feature type="domain" description="Response regulatory" evidence="2">
    <location>
        <begin position="6"/>
        <end position="122"/>
    </location>
</feature>
<dbReference type="InterPro" id="IPR035965">
    <property type="entry name" value="PAS-like_dom_sf"/>
</dbReference>
<dbReference type="Gene3D" id="3.20.20.450">
    <property type="entry name" value="EAL domain"/>
    <property type="match status" value="1"/>
</dbReference>
<gene>
    <name evidence="5" type="ORF">IXB28_10795</name>
</gene>
<organism evidence="5 6">
    <name type="scientific">Leptothoe kymatousa TAU-MAC 1615</name>
    <dbReference type="NCBI Taxonomy" id="2364775"/>
    <lineage>
        <taxon>Bacteria</taxon>
        <taxon>Bacillati</taxon>
        <taxon>Cyanobacteriota</taxon>
        <taxon>Cyanophyceae</taxon>
        <taxon>Nodosilineales</taxon>
        <taxon>Cymatolegaceae</taxon>
        <taxon>Leptothoe</taxon>
        <taxon>Leptothoe kymatousa</taxon>
    </lineage>
</organism>
<dbReference type="SUPFAM" id="SSF55073">
    <property type="entry name" value="Nucleotide cyclase"/>
    <property type="match status" value="1"/>
</dbReference>
<dbReference type="SUPFAM" id="SSF141868">
    <property type="entry name" value="EAL domain-like"/>
    <property type="match status" value="1"/>
</dbReference>
<dbReference type="SUPFAM" id="SSF52172">
    <property type="entry name" value="CheY-like"/>
    <property type="match status" value="1"/>
</dbReference>
<dbReference type="InterPro" id="IPR035919">
    <property type="entry name" value="EAL_sf"/>
</dbReference>
<dbReference type="CDD" id="cd01949">
    <property type="entry name" value="GGDEF"/>
    <property type="match status" value="1"/>
</dbReference>
<evidence type="ECO:0000313" key="6">
    <source>
        <dbReference type="Proteomes" id="UP001196661"/>
    </source>
</evidence>
<keyword evidence="6" id="KW-1185">Reference proteome</keyword>
<dbReference type="InterPro" id="IPR001789">
    <property type="entry name" value="Sig_transdc_resp-reg_receiver"/>
</dbReference>
<feature type="domain" description="EAL" evidence="3">
    <location>
        <begin position="431"/>
        <end position="687"/>
    </location>
</feature>
<dbReference type="SMART" id="SM00267">
    <property type="entry name" value="GGDEF"/>
    <property type="match status" value="1"/>
</dbReference>
<dbReference type="SUPFAM" id="SSF55785">
    <property type="entry name" value="PYP-like sensor domain (PAS domain)"/>
    <property type="match status" value="1"/>
</dbReference>
<evidence type="ECO:0000259" key="3">
    <source>
        <dbReference type="PROSITE" id="PS50883"/>
    </source>
</evidence>
<protein>
    <submittedName>
        <fullName evidence="5">EAL domain-containing protein</fullName>
    </submittedName>
</protein>
<dbReference type="InterPro" id="IPR000014">
    <property type="entry name" value="PAS"/>
</dbReference>
<dbReference type="Pfam" id="PF00990">
    <property type="entry name" value="GGDEF"/>
    <property type="match status" value="1"/>
</dbReference>
<dbReference type="EMBL" id="JADOER010000009">
    <property type="protein sequence ID" value="MBT9312695.1"/>
    <property type="molecule type" value="Genomic_DNA"/>
</dbReference>
<accession>A0ABS5Y4E3</accession>
<evidence type="ECO:0000259" key="4">
    <source>
        <dbReference type="PROSITE" id="PS50887"/>
    </source>
</evidence>
<dbReference type="Pfam" id="PF13426">
    <property type="entry name" value="PAS_9"/>
    <property type="match status" value="1"/>
</dbReference>
<comment type="caution">
    <text evidence="5">The sequence shown here is derived from an EMBL/GenBank/DDBJ whole genome shotgun (WGS) entry which is preliminary data.</text>
</comment>
<reference evidence="5 6" key="1">
    <citation type="journal article" date="2021" name="Mar. Drugs">
        <title>Genome Reduction and Secondary Metabolism of the Marine Sponge-Associated Cyanobacterium Leptothoe.</title>
        <authorList>
            <person name="Konstantinou D."/>
            <person name="Popin R.V."/>
            <person name="Fewer D.P."/>
            <person name="Sivonen K."/>
            <person name="Gkelis S."/>
        </authorList>
    </citation>
    <scope>NUCLEOTIDE SEQUENCE [LARGE SCALE GENOMIC DNA]</scope>
    <source>
        <strain evidence="5 6">TAU-MAC 1615</strain>
    </source>
</reference>
<dbReference type="PANTHER" id="PTHR44757:SF2">
    <property type="entry name" value="BIOFILM ARCHITECTURE MAINTENANCE PROTEIN MBAA"/>
    <property type="match status" value="1"/>
</dbReference>
<dbReference type="InterPro" id="IPR001633">
    <property type="entry name" value="EAL_dom"/>
</dbReference>
<dbReference type="InterPro" id="IPR011006">
    <property type="entry name" value="CheY-like_superfamily"/>
</dbReference>
<dbReference type="Pfam" id="PF00072">
    <property type="entry name" value="Response_reg"/>
    <property type="match status" value="1"/>
</dbReference>
<feature type="modified residue" description="4-aspartylphosphate" evidence="1">
    <location>
        <position position="57"/>
    </location>
</feature>
<dbReference type="PROSITE" id="PS50110">
    <property type="entry name" value="RESPONSE_REGULATORY"/>
    <property type="match status" value="1"/>
</dbReference>
<dbReference type="NCBIfam" id="TIGR00229">
    <property type="entry name" value="sensory_box"/>
    <property type="match status" value="1"/>
</dbReference>
<dbReference type="InterPro" id="IPR000160">
    <property type="entry name" value="GGDEF_dom"/>
</dbReference>
<dbReference type="Gene3D" id="3.40.50.2300">
    <property type="match status" value="1"/>
</dbReference>
<proteinExistence type="predicted"/>
<dbReference type="InterPro" id="IPR029787">
    <property type="entry name" value="Nucleotide_cyclase"/>
</dbReference>
<dbReference type="SMART" id="SM00448">
    <property type="entry name" value="REC"/>
    <property type="match status" value="1"/>
</dbReference>
<dbReference type="InterPro" id="IPR043128">
    <property type="entry name" value="Rev_trsase/Diguanyl_cyclase"/>
</dbReference>
<dbReference type="Proteomes" id="UP001196661">
    <property type="component" value="Unassembled WGS sequence"/>
</dbReference>
<dbReference type="CDD" id="cd00156">
    <property type="entry name" value="REC"/>
    <property type="match status" value="1"/>
</dbReference>
<dbReference type="NCBIfam" id="TIGR00254">
    <property type="entry name" value="GGDEF"/>
    <property type="match status" value="1"/>
</dbReference>
<dbReference type="SMART" id="SM00091">
    <property type="entry name" value="PAS"/>
    <property type="match status" value="1"/>
</dbReference>
<dbReference type="SMART" id="SM00052">
    <property type="entry name" value="EAL"/>
    <property type="match status" value="1"/>
</dbReference>
<dbReference type="InterPro" id="IPR052155">
    <property type="entry name" value="Biofilm_reg_signaling"/>
</dbReference>
<dbReference type="CDD" id="cd01948">
    <property type="entry name" value="EAL"/>
    <property type="match status" value="1"/>
</dbReference>
<evidence type="ECO:0000256" key="1">
    <source>
        <dbReference type="PROSITE-ProRule" id="PRU00169"/>
    </source>
</evidence>
<dbReference type="PANTHER" id="PTHR44757">
    <property type="entry name" value="DIGUANYLATE CYCLASE DGCP"/>
    <property type="match status" value="1"/>
</dbReference>
<feature type="domain" description="GGDEF" evidence="4">
    <location>
        <begin position="289"/>
        <end position="422"/>
    </location>
</feature>
<keyword evidence="1" id="KW-0597">Phosphoprotein</keyword>
<dbReference type="CDD" id="cd00130">
    <property type="entry name" value="PAS"/>
    <property type="match status" value="1"/>
</dbReference>
<evidence type="ECO:0000259" key="2">
    <source>
        <dbReference type="PROSITE" id="PS50110"/>
    </source>
</evidence>